<dbReference type="InterPro" id="IPR036010">
    <property type="entry name" value="2Fe-2S_ferredoxin-like_sf"/>
</dbReference>
<evidence type="ECO:0000313" key="7">
    <source>
        <dbReference type="EMBL" id="SMC06107.1"/>
    </source>
</evidence>
<dbReference type="PANTHER" id="PTHR44379:SF5">
    <property type="entry name" value="OXIDOREDUCTASE WITH IRON-SULFUR SUBUNIT"/>
    <property type="match status" value="1"/>
</dbReference>
<dbReference type="PANTHER" id="PTHR44379">
    <property type="entry name" value="OXIDOREDUCTASE WITH IRON-SULFUR SUBUNIT"/>
    <property type="match status" value="1"/>
</dbReference>
<dbReference type="InterPro" id="IPR002888">
    <property type="entry name" value="2Fe-2S-bd"/>
</dbReference>
<keyword evidence="2" id="KW-0479">Metal-binding</keyword>
<dbReference type="InterPro" id="IPR051452">
    <property type="entry name" value="Diverse_Oxidoreductases"/>
</dbReference>
<reference evidence="8" key="1">
    <citation type="submission" date="2017-04" db="EMBL/GenBank/DDBJ databases">
        <authorList>
            <person name="Varghese N."/>
            <person name="Submissions S."/>
        </authorList>
    </citation>
    <scope>NUCLEOTIDE SEQUENCE [LARGE SCALE GENOMIC DNA]</scope>
    <source>
        <strain evidence="8">DSM 9293</strain>
    </source>
</reference>
<protein>
    <submittedName>
        <fullName evidence="7">Carbon-monoxide dehydrogenase small subunit</fullName>
    </submittedName>
</protein>
<dbReference type="EMBL" id="FWWY01000001">
    <property type="protein sequence ID" value="SMC06107.1"/>
    <property type="molecule type" value="Genomic_DNA"/>
</dbReference>
<dbReference type="Pfam" id="PF01799">
    <property type="entry name" value="Fer2_2"/>
    <property type="match status" value="1"/>
</dbReference>
<dbReference type="RefSeq" id="WP_020373334.1">
    <property type="nucleotide sequence ID" value="NZ_FWWY01000001.1"/>
</dbReference>
<accession>A0A1W1WIK6</accession>
<keyword evidence="5" id="KW-0411">Iron-sulfur</keyword>
<dbReference type="AlphaFoldDB" id="A0A1W1WIK6"/>
<keyword evidence="3" id="KW-0560">Oxidoreductase</keyword>
<dbReference type="Gene3D" id="1.10.150.120">
    <property type="entry name" value="[2Fe-2S]-binding domain"/>
    <property type="match status" value="1"/>
</dbReference>
<evidence type="ECO:0000259" key="6">
    <source>
        <dbReference type="PROSITE" id="PS51085"/>
    </source>
</evidence>
<evidence type="ECO:0000256" key="2">
    <source>
        <dbReference type="ARBA" id="ARBA00022723"/>
    </source>
</evidence>
<dbReference type="GO" id="GO:0046872">
    <property type="term" value="F:metal ion binding"/>
    <property type="evidence" value="ECO:0007669"/>
    <property type="project" value="UniProtKB-KW"/>
</dbReference>
<feature type="domain" description="2Fe-2S ferredoxin-type" evidence="6">
    <location>
        <begin position="9"/>
        <end position="85"/>
    </location>
</feature>
<proteinExistence type="predicted"/>
<organism evidence="7 8">
    <name type="scientific">Sulfobacillus thermosulfidooxidans (strain DSM 9293 / VKM B-1269 / AT-1)</name>
    <dbReference type="NCBI Taxonomy" id="929705"/>
    <lineage>
        <taxon>Bacteria</taxon>
        <taxon>Bacillati</taxon>
        <taxon>Bacillota</taxon>
        <taxon>Clostridia</taxon>
        <taxon>Eubacteriales</taxon>
        <taxon>Clostridiales Family XVII. Incertae Sedis</taxon>
        <taxon>Sulfobacillus</taxon>
    </lineage>
</organism>
<keyword evidence="1" id="KW-0001">2Fe-2S</keyword>
<dbReference type="SUPFAM" id="SSF54292">
    <property type="entry name" value="2Fe-2S ferredoxin-like"/>
    <property type="match status" value="1"/>
</dbReference>
<dbReference type="SUPFAM" id="SSF47741">
    <property type="entry name" value="CO dehydrogenase ISP C-domain like"/>
    <property type="match status" value="1"/>
</dbReference>
<evidence type="ECO:0000256" key="1">
    <source>
        <dbReference type="ARBA" id="ARBA00022714"/>
    </source>
</evidence>
<dbReference type="GO" id="GO:0051537">
    <property type="term" value="F:2 iron, 2 sulfur cluster binding"/>
    <property type="evidence" value="ECO:0007669"/>
    <property type="project" value="UniProtKB-KW"/>
</dbReference>
<dbReference type="OrthoDB" id="9796880at2"/>
<dbReference type="STRING" id="28034.BFX07_12020"/>
<dbReference type="Gene3D" id="3.10.20.30">
    <property type="match status" value="1"/>
</dbReference>
<dbReference type="InterPro" id="IPR006058">
    <property type="entry name" value="2Fe2S_fd_BS"/>
</dbReference>
<keyword evidence="8" id="KW-1185">Reference proteome</keyword>
<keyword evidence="4" id="KW-0408">Iron</keyword>
<dbReference type="Proteomes" id="UP000192660">
    <property type="component" value="Unassembled WGS sequence"/>
</dbReference>
<dbReference type="InterPro" id="IPR012675">
    <property type="entry name" value="Beta-grasp_dom_sf"/>
</dbReference>
<dbReference type="PROSITE" id="PS51085">
    <property type="entry name" value="2FE2S_FER_2"/>
    <property type="match status" value="1"/>
</dbReference>
<evidence type="ECO:0000256" key="3">
    <source>
        <dbReference type="ARBA" id="ARBA00023002"/>
    </source>
</evidence>
<gene>
    <name evidence="7" type="ORF">SAMN00768000_2636</name>
</gene>
<dbReference type="InterPro" id="IPR001041">
    <property type="entry name" value="2Fe-2S_ferredoxin-type"/>
</dbReference>
<dbReference type="Pfam" id="PF00111">
    <property type="entry name" value="Fer2"/>
    <property type="match status" value="1"/>
</dbReference>
<dbReference type="PROSITE" id="PS00197">
    <property type="entry name" value="2FE2S_FER_1"/>
    <property type="match status" value="1"/>
</dbReference>
<dbReference type="InterPro" id="IPR036884">
    <property type="entry name" value="2Fe-2S-bd_dom_sf"/>
</dbReference>
<evidence type="ECO:0000256" key="5">
    <source>
        <dbReference type="ARBA" id="ARBA00023014"/>
    </source>
</evidence>
<dbReference type="CDD" id="cd00207">
    <property type="entry name" value="fer2"/>
    <property type="match status" value="1"/>
</dbReference>
<evidence type="ECO:0000256" key="4">
    <source>
        <dbReference type="ARBA" id="ARBA00023004"/>
    </source>
</evidence>
<name>A0A1W1WIK6_SULTA</name>
<sequence>MPHLEDELYEVSLVVNNQQHILKVPAEERLLTTLRSRLHIFSARYGCGTGHCGSCVVLVDHEPVPSCLLLTIRQKNRVIQTVEGFEDDLLMNQLIAAFSEEHAAQCGYCTPGLLLSAKYLLERKQELTESDLRAGISSHICRCTGYYAPLRAIAKVRDHHALD</sequence>
<evidence type="ECO:0000313" key="8">
    <source>
        <dbReference type="Proteomes" id="UP000192660"/>
    </source>
</evidence>
<dbReference type="GO" id="GO:0016491">
    <property type="term" value="F:oxidoreductase activity"/>
    <property type="evidence" value="ECO:0007669"/>
    <property type="project" value="UniProtKB-KW"/>
</dbReference>